<dbReference type="Proteomes" id="UP001596312">
    <property type="component" value="Unassembled WGS sequence"/>
</dbReference>
<gene>
    <name evidence="1" type="ORF">ACFQGH_16790</name>
</gene>
<comment type="caution">
    <text evidence="1">The sequence shown here is derived from an EMBL/GenBank/DDBJ whole genome shotgun (WGS) entry which is preliminary data.</text>
</comment>
<organism evidence="1 2">
    <name type="scientific">Halalkalicoccus tibetensis</name>
    <dbReference type="NCBI Taxonomy" id="175632"/>
    <lineage>
        <taxon>Archaea</taxon>
        <taxon>Methanobacteriati</taxon>
        <taxon>Methanobacteriota</taxon>
        <taxon>Stenosarchaea group</taxon>
        <taxon>Halobacteria</taxon>
        <taxon>Halobacteriales</taxon>
        <taxon>Halococcaceae</taxon>
        <taxon>Halalkalicoccus</taxon>
    </lineage>
</organism>
<keyword evidence="2" id="KW-1185">Reference proteome</keyword>
<proteinExistence type="predicted"/>
<accession>A0ABD5V5I7</accession>
<name>A0ABD5V5I7_9EURY</name>
<evidence type="ECO:0000313" key="1">
    <source>
        <dbReference type="EMBL" id="MFC6906852.1"/>
    </source>
</evidence>
<evidence type="ECO:0000313" key="2">
    <source>
        <dbReference type="Proteomes" id="UP001596312"/>
    </source>
</evidence>
<sequence>MIDEFSVPERPGPLPRRRLRIGRLVAGYFDAFHAATAETWSMTVLSPEDDYKDITVAQISLELTDE</sequence>
<protein>
    <submittedName>
        <fullName evidence="1">Uncharacterized protein</fullName>
    </submittedName>
</protein>
<dbReference type="RefSeq" id="WP_340605436.1">
    <property type="nucleotide sequence ID" value="NZ_JBBMXV010000006.1"/>
</dbReference>
<reference evidence="1 2" key="1">
    <citation type="journal article" date="2019" name="Int. J. Syst. Evol. Microbiol.">
        <title>The Global Catalogue of Microorganisms (GCM) 10K type strain sequencing project: providing services to taxonomists for standard genome sequencing and annotation.</title>
        <authorList>
            <consortium name="The Broad Institute Genomics Platform"/>
            <consortium name="The Broad Institute Genome Sequencing Center for Infectious Disease"/>
            <person name="Wu L."/>
            <person name="Ma J."/>
        </authorList>
    </citation>
    <scope>NUCLEOTIDE SEQUENCE [LARGE SCALE GENOMIC DNA]</scope>
    <source>
        <strain evidence="1 2">CGMCC 1.3240</strain>
    </source>
</reference>
<dbReference type="EMBL" id="JBHSXQ010000006">
    <property type="protein sequence ID" value="MFC6906852.1"/>
    <property type="molecule type" value="Genomic_DNA"/>
</dbReference>
<dbReference type="AlphaFoldDB" id="A0ABD5V5I7"/>